<dbReference type="Pfam" id="PF00172">
    <property type="entry name" value="Zn_clus"/>
    <property type="match status" value="1"/>
</dbReference>
<dbReference type="InterPro" id="IPR050675">
    <property type="entry name" value="OAF3"/>
</dbReference>
<feature type="compositionally biased region" description="Low complexity" evidence="6">
    <location>
        <begin position="167"/>
        <end position="180"/>
    </location>
</feature>
<keyword evidence="7" id="KW-0472">Membrane</keyword>
<feature type="compositionally biased region" description="Low complexity" evidence="6">
    <location>
        <begin position="90"/>
        <end position="107"/>
    </location>
</feature>
<dbReference type="CDD" id="cd12148">
    <property type="entry name" value="fungal_TF_MHR"/>
    <property type="match status" value="1"/>
</dbReference>
<dbReference type="InterPro" id="IPR007219">
    <property type="entry name" value="XnlR_reg_dom"/>
</dbReference>
<keyword evidence="7" id="KW-0812">Transmembrane</keyword>
<dbReference type="PANTHER" id="PTHR31069:SF12">
    <property type="entry name" value="TRANSCRIPTION FACTOR DOMAIN-CONTAINING PROTEIN"/>
    <property type="match status" value="1"/>
</dbReference>
<dbReference type="GO" id="GO:0045944">
    <property type="term" value="P:positive regulation of transcription by RNA polymerase II"/>
    <property type="evidence" value="ECO:0007669"/>
    <property type="project" value="TreeGrafter"/>
</dbReference>
<dbReference type="GO" id="GO:0000981">
    <property type="term" value="F:DNA-binding transcription factor activity, RNA polymerase II-specific"/>
    <property type="evidence" value="ECO:0007669"/>
    <property type="project" value="InterPro"/>
</dbReference>
<dbReference type="RefSeq" id="XP_034013145.1">
    <property type="nucleotide sequence ID" value="XM_034154618.1"/>
</dbReference>
<keyword evidence="2" id="KW-0805">Transcription regulation</keyword>
<gene>
    <name evidence="9" type="ORF">DIURU_002012</name>
</gene>
<comment type="caution">
    <text evidence="9">The sequence shown here is derived from an EMBL/GenBank/DDBJ whole genome shotgun (WGS) entry which is preliminary data.</text>
</comment>
<evidence type="ECO:0000256" key="3">
    <source>
        <dbReference type="ARBA" id="ARBA00023125"/>
    </source>
</evidence>
<evidence type="ECO:0000256" key="5">
    <source>
        <dbReference type="ARBA" id="ARBA00023242"/>
    </source>
</evidence>
<dbReference type="GO" id="GO:0008270">
    <property type="term" value="F:zinc ion binding"/>
    <property type="evidence" value="ECO:0007669"/>
    <property type="project" value="InterPro"/>
</dbReference>
<proteinExistence type="predicted"/>
<dbReference type="OrthoDB" id="4159781at2759"/>
<dbReference type="Pfam" id="PF04082">
    <property type="entry name" value="Fungal_trans"/>
    <property type="match status" value="1"/>
</dbReference>
<dbReference type="GeneID" id="54780663"/>
<dbReference type="SMART" id="SM00906">
    <property type="entry name" value="Fungal_trans"/>
    <property type="match status" value="1"/>
</dbReference>
<feature type="compositionally biased region" description="Low complexity" evidence="6">
    <location>
        <begin position="149"/>
        <end position="160"/>
    </location>
</feature>
<evidence type="ECO:0000256" key="7">
    <source>
        <dbReference type="SAM" id="Phobius"/>
    </source>
</evidence>
<keyword evidence="10" id="KW-1185">Reference proteome</keyword>
<keyword evidence="1" id="KW-0479">Metal-binding</keyword>
<dbReference type="InterPro" id="IPR036864">
    <property type="entry name" value="Zn2-C6_fun-type_DNA-bd_sf"/>
</dbReference>
<dbReference type="OMA" id="SCLTRCA"/>
<dbReference type="PROSITE" id="PS50048">
    <property type="entry name" value="ZN2_CY6_FUNGAL_2"/>
    <property type="match status" value="1"/>
</dbReference>
<dbReference type="GO" id="GO:0000978">
    <property type="term" value="F:RNA polymerase II cis-regulatory region sequence-specific DNA binding"/>
    <property type="evidence" value="ECO:0007669"/>
    <property type="project" value="TreeGrafter"/>
</dbReference>
<feature type="transmembrane region" description="Helical" evidence="7">
    <location>
        <begin position="666"/>
        <end position="685"/>
    </location>
</feature>
<evidence type="ECO:0000256" key="1">
    <source>
        <dbReference type="ARBA" id="ARBA00022723"/>
    </source>
</evidence>
<reference evidence="9 10" key="1">
    <citation type="submission" date="2019-07" db="EMBL/GenBank/DDBJ databases">
        <title>Genome assembly of two rare yeast pathogens: Diutina rugosa and Trichomonascus ciferrii.</title>
        <authorList>
            <person name="Mixao V."/>
            <person name="Saus E."/>
            <person name="Hansen A."/>
            <person name="Lass-Flor C."/>
            <person name="Gabaldon T."/>
        </authorList>
    </citation>
    <scope>NUCLEOTIDE SEQUENCE [LARGE SCALE GENOMIC DNA]</scope>
    <source>
        <strain evidence="9 10">CBS 613</strain>
    </source>
</reference>
<dbReference type="InterPro" id="IPR001138">
    <property type="entry name" value="Zn2Cys6_DnaBD"/>
</dbReference>
<accession>A0A642URL6</accession>
<evidence type="ECO:0000256" key="6">
    <source>
        <dbReference type="SAM" id="MobiDB-lite"/>
    </source>
</evidence>
<dbReference type="PANTHER" id="PTHR31069">
    <property type="entry name" value="OLEATE-ACTIVATED TRANSCRIPTION FACTOR 1-RELATED"/>
    <property type="match status" value="1"/>
</dbReference>
<organism evidence="9 10">
    <name type="scientific">Diutina rugosa</name>
    <name type="common">Yeast</name>
    <name type="synonym">Candida rugosa</name>
    <dbReference type="NCBI Taxonomy" id="5481"/>
    <lineage>
        <taxon>Eukaryota</taxon>
        <taxon>Fungi</taxon>
        <taxon>Dikarya</taxon>
        <taxon>Ascomycota</taxon>
        <taxon>Saccharomycotina</taxon>
        <taxon>Pichiomycetes</taxon>
        <taxon>Debaryomycetaceae</taxon>
        <taxon>Diutina</taxon>
    </lineage>
</organism>
<evidence type="ECO:0000256" key="4">
    <source>
        <dbReference type="ARBA" id="ARBA00023163"/>
    </source>
</evidence>
<dbReference type="CDD" id="cd00067">
    <property type="entry name" value="GAL4"/>
    <property type="match status" value="1"/>
</dbReference>
<keyword evidence="3" id="KW-0238">DNA-binding</keyword>
<dbReference type="Proteomes" id="UP000449547">
    <property type="component" value="Unassembled WGS sequence"/>
</dbReference>
<evidence type="ECO:0000256" key="2">
    <source>
        <dbReference type="ARBA" id="ARBA00023015"/>
    </source>
</evidence>
<keyword evidence="4" id="KW-0804">Transcription</keyword>
<evidence type="ECO:0000259" key="8">
    <source>
        <dbReference type="PROSITE" id="PS50048"/>
    </source>
</evidence>
<dbReference type="PROSITE" id="PS00463">
    <property type="entry name" value="ZN2_CY6_FUNGAL_1"/>
    <property type="match status" value="1"/>
</dbReference>
<dbReference type="GO" id="GO:0005634">
    <property type="term" value="C:nucleus"/>
    <property type="evidence" value="ECO:0007669"/>
    <property type="project" value="TreeGrafter"/>
</dbReference>
<dbReference type="AlphaFoldDB" id="A0A642URL6"/>
<protein>
    <recommendedName>
        <fullName evidence="8">Zn(2)-C6 fungal-type domain-containing protein</fullName>
    </recommendedName>
</protein>
<evidence type="ECO:0000313" key="9">
    <source>
        <dbReference type="EMBL" id="KAA8904060.1"/>
    </source>
</evidence>
<dbReference type="VEuPathDB" id="FungiDB:DIURU_002012"/>
<dbReference type="Gene3D" id="4.10.240.10">
    <property type="entry name" value="Zn(2)-C6 fungal-type DNA-binding domain"/>
    <property type="match status" value="1"/>
</dbReference>
<feature type="region of interest" description="Disordered" evidence="6">
    <location>
        <begin position="56"/>
        <end position="122"/>
    </location>
</feature>
<dbReference type="SUPFAM" id="SSF57701">
    <property type="entry name" value="Zn2/Cys6 DNA-binding domain"/>
    <property type="match status" value="1"/>
</dbReference>
<name>A0A642URL6_DIURU</name>
<feature type="transmembrane region" description="Helical" evidence="7">
    <location>
        <begin position="405"/>
        <end position="424"/>
    </location>
</feature>
<keyword evidence="7" id="KW-1133">Transmembrane helix</keyword>
<feature type="region of interest" description="Disordered" evidence="6">
    <location>
        <begin position="885"/>
        <end position="907"/>
    </location>
</feature>
<keyword evidence="5" id="KW-0539">Nucleus</keyword>
<feature type="region of interest" description="Disordered" evidence="6">
    <location>
        <begin position="144"/>
        <end position="194"/>
    </location>
</feature>
<dbReference type="EMBL" id="SWFT01000064">
    <property type="protein sequence ID" value="KAA8904060.1"/>
    <property type="molecule type" value="Genomic_DNA"/>
</dbReference>
<feature type="domain" description="Zn(2)-C6 fungal-type" evidence="8">
    <location>
        <begin position="22"/>
        <end position="51"/>
    </location>
</feature>
<evidence type="ECO:0000313" key="10">
    <source>
        <dbReference type="Proteomes" id="UP000449547"/>
    </source>
</evidence>
<sequence length="976" mass="111144">MNGEGSIQFNSSNEPLKLYSRACISCRRKKIKCDRVHPCNQCVKSHKQCEFNLDSDSGSSSSLPYVMSARNPSFDFRPPKRTKVERQPVSSTQTSQSSPLSGSSSSKSPDRTGQSNGQQGHVMVSIDEFAKLKERLLSIESTITNRQNSSAQPASSQTSPGGFNGVPSPASSFSSASTSTNGLSVRGQTRPHPYLDPEETINFFEGYNPLHNKENYRTLNFGPFAWSSLLKRDKAMKLLWDHVHNISKGGDVCQFTIMNQVESSEKEKGPQTVLADGSGNDAFSRKELASNQYADSLPYDPTRAEKIRRATSKHSDKTYSAQCAQLGLTYNEYDSEQNLLVNIQRVLPKKKVIWKLIRRFFSLMYPYMPIIDESSFIQDISQVIGPETVEDTPVDSLSVKRRLDLAYLGLLLIILRLAYLSLFYNNPKLNEKNLNSTDPSPRAQEHKYLMLNPINIESFEFAKQCLDQFQFLRKFSFPVLQLAMFVRIYMMYAPEEGEICDCESQVLGGVITKMAFATGLHRDPDNFPEMFPDPKQRNLQRKMWYMIMMWDCFYACTEGHPFSFDPNFADTRPPFYEPGNENISDANLDRYVIESYSRCFRPVPIARQIASLALNVSGQVKMSELCHLLDNLDYIVSTEGTSLEDILLHKGHGNTYLFHTNYSIKVYVFMRMFLWGIYLYLFHYYGQRQDGDLFFHYLKRLLDISITDMMPHYFKLLSNSTYVGDLVFNPSLLMFIAKSNQLNCSLLIRCNIKIWNLRQRSDHKVKLGSDPGYAAYFNALCRLSSCITRAAEVSISALSKLSSRYYFSWRVSKGHTLMLRLVTSNDFYAQNASKADFGNPVFTLQQCEEVINIYEAALQKVGSVASTQPLVPNFMVTKEERASDENRSYVPDFTNPDATPMSATPMASSDDSVLNDFTYEVSEDIDKWWFNLLTQRQPQTQNPMDQPSSIINPMADNFAIIDFFSDLPFQDATPRI</sequence>
<dbReference type="GO" id="GO:0006351">
    <property type="term" value="P:DNA-templated transcription"/>
    <property type="evidence" value="ECO:0007669"/>
    <property type="project" value="InterPro"/>
</dbReference>
<dbReference type="SMART" id="SM00066">
    <property type="entry name" value="GAL4"/>
    <property type="match status" value="1"/>
</dbReference>